<dbReference type="InterPro" id="IPR011990">
    <property type="entry name" value="TPR-like_helical_dom_sf"/>
</dbReference>
<dbReference type="InterPro" id="IPR010817">
    <property type="entry name" value="HemY_N"/>
</dbReference>
<evidence type="ECO:0000256" key="9">
    <source>
        <dbReference type="ARBA" id="ARBA00023244"/>
    </source>
</evidence>
<feature type="domain" description="HemY N-terminal" evidence="11">
    <location>
        <begin position="29"/>
        <end position="135"/>
    </location>
</feature>
<feature type="non-terminal residue" evidence="12">
    <location>
        <position position="313"/>
    </location>
</feature>
<dbReference type="InterPro" id="IPR005254">
    <property type="entry name" value="Heme_biosyn_assoc_TPR_pro"/>
</dbReference>
<keyword evidence="7 10" id="KW-1133">Transmembrane helix</keyword>
<accession>A0A382SAF0</accession>
<evidence type="ECO:0000256" key="1">
    <source>
        <dbReference type="ARBA" id="ARBA00002962"/>
    </source>
</evidence>
<comment type="subcellular location">
    <subcellularLocation>
        <location evidence="2">Cell inner membrane</location>
        <topology evidence="2">Multi-pass membrane protein</topology>
    </subcellularLocation>
</comment>
<keyword evidence="5" id="KW-0997">Cell inner membrane</keyword>
<evidence type="ECO:0000256" key="3">
    <source>
        <dbReference type="ARBA" id="ARBA00004744"/>
    </source>
</evidence>
<evidence type="ECO:0000256" key="6">
    <source>
        <dbReference type="ARBA" id="ARBA00022692"/>
    </source>
</evidence>
<keyword evidence="9" id="KW-0627">Porphyrin biosynthesis</keyword>
<reference evidence="12" key="1">
    <citation type="submission" date="2018-05" db="EMBL/GenBank/DDBJ databases">
        <authorList>
            <person name="Lanie J.A."/>
            <person name="Ng W.-L."/>
            <person name="Kazmierczak K.M."/>
            <person name="Andrzejewski T.M."/>
            <person name="Davidsen T.M."/>
            <person name="Wayne K.J."/>
            <person name="Tettelin H."/>
            <person name="Glass J.I."/>
            <person name="Rusch D."/>
            <person name="Podicherti R."/>
            <person name="Tsui H.-C.T."/>
            <person name="Winkler M.E."/>
        </authorList>
    </citation>
    <scope>NUCLEOTIDE SEQUENCE</scope>
</reference>
<dbReference type="GO" id="GO:0005886">
    <property type="term" value="C:plasma membrane"/>
    <property type="evidence" value="ECO:0007669"/>
    <property type="project" value="UniProtKB-SubCell"/>
</dbReference>
<dbReference type="EMBL" id="UINC01127605">
    <property type="protein sequence ID" value="SVD06833.1"/>
    <property type="molecule type" value="Genomic_DNA"/>
</dbReference>
<evidence type="ECO:0000256" key="7">
    <source>
        <dbReference type="ARBA" id="ARBA00022989"/>
    </source>
</evidence>
<feature type="transmembrane region" description="Helical" evidence="10">
    <location>
        <begin position="44"/>
        <end position="62"/>
    </location>
</feature>
<evidence type="ECO:0000256" key="2">
    <source>
        <dbReference type="ARBA" id="ARBA00004429"/>
    </source>
</evidence>
<proteinExistence type="predicted"/>
<dbReference type="Gene3D" id="1.25.40.10">
    <property type="entry name" value="Tetratricopeptide repeat domain"/>
    <property type="match status" value="1"/>
</dbReference>
<keyword evidence="8 10" id="KW-0472">Membrane</keyword>
<gene>
    <name evidence="12" type="ORF">METZ01_LOCUS359687</name>
</gene>
<dbReference type="Pfam" id="PF07219">
    <property type="entry name" value="HemY_N"/>
    <property type="match status" value="1"/>
</dbReference>
<comment type="pathway">
    <text evidence="3">Porphyrin-containing compound metabolism; protoheme biosynthesis.</text>
</comment>
<evidence type="ECO:0000256" key="4">
    <source>
        <dbReference type="ARBA" id="ARBA00022475"/>
    </source>
</evidence>
<dbReference type="GO" id="GO:0042168">
    <property type="term" value="P:heme metabolic process"/>
    <property type="evidence" value="ECO:0007669"/>
    <property type="project" value="InterPro"/>
</dbReference>
<name>A0A382SAF0_9ZZZZ</name>
<comment type="function">
    <text evidence="1">Involved in a late step of protoheme IX synthesis.</text>
</comment>
<dbReference type="UniPathway" id="UPA00252"/>
<dbReference type="NCBIfam" id="TIGR00540">
    <property type="entry name" value="TPR_hemY_coli"/>
    <property type="match status" value="1"/>
</dbReference>
<evidence type="ECO:0000259" key="11">
    <source>
        <dbReference type="Pfam" id="PF07219"/>
    </source>
</evidence>
<sequence length="313" mass="34406">CKMNRALVILLVVVVAAGYLGTLIAQDPGYVLIAYGEYSMQTSLWVMLGLVLTITLLVYLALRVTGIIRRVPAAYLGWRGHQQTQRASNLTIKGQKLLAEGEYQRARKFLDSGALNNESQALNYLAAARAADKMGDGEARESYLRKAVEIDIGLSRARSVVAAELALARGEPEVALKMLKDTKSNDHILQIKQKSIQAASSWSDGLLTVPEMRKTNPAVALAIEKEAAAAGLSDASLSDNARHDLFRNLSAELKKDPTYIALYVRGLNDRDVVEPVLRAALKKFWNPELVALYGELGESTLQIRLKTVENWQT</sequence>
<evidence type="ECO:0000256" key="10">
    <source>
        <dbReference type="SAM" id="Phobius"/>
    </source>
</evidence>
<protein>
    <recommendedName>
        <fullName evidence="11">HemY N-terminal domain-containing protein</fullName>
    </recommendedName>
</protein>
<organism evidence="12">
    <name type="scientific">marine metagenome</name>
    <dbReference type="NCBI Taxonomy" id="408172"/>
    <lineage>
        <taxon>unclassified sequences</taxon>
        <taxon>metagenomes</taxon>
        <taxon>ecological metagenomes</taxon>
    </lineage>
</organism>
<evidence type="ECO:0000313" key="12">
    <source>
        <dbReference type="EMBL" id="SVD06833.1"/>
    </source>
</evidence>
<keyword evidence="6 10" id="KW-0812">Transmembrane</keyword>
<feature type="non-terminal residue" evidence="12">
    <location>
        <position position="1"/>
    </location>
</feature>
<evidence type="ECO:0000256" key="5">
    <source>
        <dbReference type="ARBA" id="ARBA00022519"/>
    </source>
</evidence>
<keyword evidence="4" id="KW-1003">Cell membrane</keyword>
<evidence type="ECO:0000256" key="8">
    <source>
        <dbReference type="ARBA" id="ARBA00023136"/>
    </source>
</evidence>
<dbReference type="AlphaFoldDB" id="A0A382SAF0"/>
<dbReference type="GO" id="GO:0006779">
    <property type="term" value="P:porphyrin-containing compound biosynthetic process"/>
    <property type="evidence" value="ECO:0007669"/>
    <property type="project" value="UniProtKB-KW"/>
</dbReference>